<dbReference type="PROSITE" id="PS01186">
    <property type="entry name" value="EGF_2"/>
    <property type="match status" value="2"/>
</dbReference>
<dbReference type="AlphaFoldDB" id="A0A4W5L7A7"/>
<dbReference type="InterPro" id="IPR001881">
    <property type="entry name" value="EGF-like_Ca-bd_dom"/>
</dbReference>
<accession>A0A4W5L7A7</accession>
<dbReference type="Ensembl" id="ENSHHUT00000022248.1">
    <property type="protein sequence ID" value="ENSHHUP00000021446.1"/>
    <property type="gene ID" value="ENSHHUG00000013430.1"/>
</dbReference>
<dbReference type="SUPFAM" id="SSF57184">
    <property type="entry name" value="Growth factor receptor domain"/>
    <property type="match status" value="1"/>
</dbReference>
<dbReference type="PROSITE" id="PS01187">
    <property type="entry name" value="EGF_CA"/>
    <property type="match status" value="1"/>
</dbReference>
<dbReference type="InterPro" id="IPR009030">
    <property type="entry name" value="Growth_fac_rcpt_cys_sf"/>
</dbReference>
<evidence type="ECO:0000313" key="12">
    <source>
        <dbReference type="Proteomes" id="UP000314982"/>
    </source>
</evidence>
<dbReference type="PROSITE" id="PS00010">
    <property type="entry name" value="ASX_HYDROXYL"/>
    <property type="match status" value="3"/>
</dbReference>
<feature type="domain" description="EGF-like" evidence="10">
    <location>
        <begin position="46"/>
        <end position="87"/>
    </location>
</feature>
<dbReference type="Pfam" id="PF07645">
    <property type="entry name" value="EGF_CA"/>
    <property type="match status" value="1"/>
</dbReference>
<evidence type="ECO:0000256" key="7">
    <source>
        <dbReference type="ARBA" id="ARBA00023157"/>
    </source>
</evidence>
<dbReference type="GO" id="GO:0048731">
    <property type="term" value="P:system development"/>
    <property type="evidence" value="ECO:0007669"/>
    <property type="project" value="UniProtKB-ARBA"/>
</dbReference>
<reference evidence="12" key="1">
    <citation type="submission" date="2018-06" db="EMBL/GenBank/DDBJ databases">
        <title>Genome assembly of Danube salmon.</title>
        <authorList>
            <person name="Macqueen D.J."/>
            <person name="Gundappa M.K."/>
        </authorList>
    </citation>
    <scope>NUCLEOTIDE SEQUENCE [LARGE SCALE GENOMIC DNA]</scope>
</reference>
<evidence type="ECO:0000256" key="4">
    <source>
        <dbReference type="ARBA" id="ARBA00022536"/>
    </source>
</evidence>
<dbReference type="InterPro" id="IPR013032">
    <property type="entry name" value="EGF-like_CS"/>
</dbReference>
<keyword evidence="12" id="KW-1185">Reference proteome</keyword>
<keyword evidence="4 9" id="KW-0245">EGF-like domain</keyword>
<feature type="disulfide bond" evidence="9">
    <location>
        <begin position="11"/>
        <end position="21"/>
    </location>
</feature>
<dbReference type="CDD" id="cd00054">
    <property type="entry name" value="EGF_CA"/>
    <property type="match status" value="2"/>
</dbReference>
<evidence type="ECO:0000256" key="8">
    <source>
        <dbReference type="ARBA" id="ARBA00023180"/>
    </source>
</evidence>
<evidence type="ECO:0000256" key="5">
    <source>
        <dbReference type="ARBA" id="ARBA00022729"/>
    </source>
</evidence>
<keyword evidence="8" id="KW-0325">Glycoprotein</keyword>
<comment type="caution">
    <text evidence="9">Lacks conserved residue(s) required for the propagation of feature annotation.</text>
</comment>
<feature type="domain" description="EGF-like" evidence="10">
    <location>
        <begin position="7"/>
        <end position="42"/>
    </location>
</feature>
<dbReference type="InterPro" id="IPR000742">
    <property type="entry name" value="EGF"/>
</dbReference>
<keyword evidence="7 9" id="KW-1015">Disulfide bond</keyword>
<dbReference type="SMART" id="SM00181">
    <property type="entry name" value="EGF"/>
    <property type="match status" value="3"/>
</dbReference>
<dbReference type="Gene3D" id="2.10.25.10">
    <property type="entry name" value="Laminin"/>
    <property type="match status" value="3"/>
</dbReference>
<dbReference type="PANTHER" id="PTHR24050:SF27">
    <property type="entry name" value="FIBRILLIN-1"/>
    <property type="match status" value="1"/>
</dbReference>
<dbReference type="Proteomes" id="UP000314982">
    <property type="component" value="Unassembled WGS sequence"/>
</dbReference>
<feature type="domain" description="EGF-like" evidence="10">
    <location>
        <begin position="88"/>
        <end position="127"/>
    </location>
</feature>
<dbReference type="InterPro" id="IPR000152">
    <property type="entry name" value="EGF-type_Asp/Asn_hydroxyl_site"/>
</dbReference>
<dbReference type="InterPro" id="IPR052235">
    <property type="entry name" value="Nephronectin_domain"/>
</dbReference>
<keyword evidence="3" id="KW-0272">Extracellular matrix</keyword>
<dbReference type="PROSITE" id="PS50026">
    <property type="entry name" value="EGF_3"/>
    <property type="match status" value="3"/>
</dbReference>
<name>A0A4W5L7A7_9TELE</name>
<dbReference type="FunFam" id="2.10.25.10:FF:000003">
    <property type="entry name" value="fibrillin-1 isoform X1"/>
    <property type="match status" value="2"/>
</dbReference>
<evidence type="ECO:0000256" key="2">
    <source>
        <dbReference type="ARBA" id="ARBA00006127"/>
    </source>
</evidence>
<dbReference type="SMART" id="SM00179">
    <property type="entry name" value="EGF_CA"/>
    <property type="match status" value="3"/>
</dbReference>
<dbReference type="InterPro" id="IPR049883">
    <property type="entry name" value="NOTCH1_EGF-like"/>
</dbReference>
<evidence type="ECO:0000313" key="11">
    <source>
        <dbReference type="Ensembl" id="ENSHHUP00000021446.1"/>
    </source>
</evidence>
<evidence type="ECO:0000256" key="3">
    <source>
        <dbReference type="ARBA" id="ARBA00022530"/>
    </source>
</evidence>
<dbReference type="Pfam" id="PF12662">
    <property type="entry name" value="cEGF"/>
    <property type="match status" value="1"/>
</dbReference>
<protein>
    <recommendedName>
        <fullName evidence="10">EGF-like domain-containing protein</fullName>
    </recommendedName>
</protein>
<dbReference type="PANTHER" id="PTHR24050">
    <property type="entry name" value="PA14 DOMAIN-CONTAINING PROTEIN"/>
    <property type="match status" value="1"/>
</dbReference>
<evidence type="ECO:0000256" key="9">
    <source>
        <dbReference type="PROSITE-ProRule" id="PRU00076"/>
    </source>
</evidence>
<evidence type="ECO:0000256" key="1">
    <source>
        <dbReference type="ARBA" id="ARBA00004498"/>
    </source>
</evidence>
<reference evidence="11" key="3">
    <citation type="submission" date="2025-09" db="UniProtKB">
        <authorList>
            <consortium name="Ensembl"/>
        </authorList>
    </citation>
    <scope>IDENTIFICATION</scope>
</reference>
<dbReference type="GO" id="GO:0005509">
    <property type="term" value="F:calcium ion binding"/>
    <property type="evidence" value="ECO:0007669"/>
    <property type="project" value="InterPro"/>
</dbReference>
<evidence type="ECO:0000256" key="6">
    <source>
        <dbReference type="ARBA" id="ARBA00022737"/>
    </source>
</evidence>
<dbReference type="Pfam" id="PF12661">
    <property type="entry name" value="hEGF"/>
    <property type="match status" value="1"/>
</dbReference>
<keyword evidence="6" id="KW-0677">Repeat</keyword>
<dbReference type="STRING" id="62062.ENSHHUP00000021446"/>
<dbReference type="InterPro" id="IPR026823">
    <property type="entry name" value="cEGF"/>
</dbReference>
<organism evidence="11 12">
    <name type="scientific">Hucho hucho</name>
    <name type="common">huchen</name>
    <dbReference type="NCBI Taxonomy" id="62062"/>
    <lineage>
        <taxon>Eukaryota</taxon>
        <taxon>Metazoa</taxon>
        <taxon>Chordata</taxon>
        <taxon>Craniata</taxon>
        <taxon>Vertebrata</taxon>
        <taxon>Euteleostomi</taxon>
        <taxon>Actinopterygii</taxon>
        <taxon>Neopterygii</taxon>
        <taxon>Teleostei</taxon>
        <taxon>Protacanthopterygii</taxon>
        <taxon>Salmoniformes</taxon>
        <taxon>Salmonidae</taxon>
        <taxon>Salmoninae</taxon>
        <taxon>Hucho</taxon>
    </lineage>
</organism>
<proteinExistence type="inferred from homology"/>
<dbReference type="GeneTree" id="ENSGT00950000183158"/>
<evidence type="ECO:0000259" key="10">
    <source>
        <dbReference type="PROSITE" id="PS50026"/>
    </source>
</evidence>
<dbReference type="FunFam" id="2.10.25.10:FF:000044">
    <property type="entry name" value="Fibrillin 2"/>
    <property type="match status" value="1"/>
</dbReference>
<sequence length="137" mass="14705">CSPVVVDVDECERQPCGNGTCKNTVGSYNCLCYLGFQLSHNNDCIDTDECSSQRGLCRNGNCINTLGSFVCVCRDGYELSADGRICVDINECAVNPGTCGPGTCQNLDGSYRCICPLGYYIQDGTCEGNILTLVNLQ</sequence>
<keyword evidence="5" id="KW-0732">Signal</keyword>
<keyword evidence="3" id="KW-0964">Secreted</keyword>
<dbReference type="InterPro" id="IPR018097">
    <property type="entry name" value="EGF_Ca-bd_CS"/>
</dbReference>
<comment type="similarity">
    <text evidence="2">Belongs to the fibulin family.</text>
</comment>
<reference evidence="11" key="2">
    <citation type="submission" date="2025-08" db="UniProtKB">
        <authorList>
            <consortium name="Ensembl"/>
        </authorList>
    </citation>
    <scope>IDENTIFICATION</scope>
</reference>
<comment type="subcellular location">
    <subcellularLocation>
        <location evidence="1">Secreted</location>
        <location evidence="1">Extracellular space</location>
        <location evidence="1">Extracellular matrix</location>
    </subcellularLocation>
</comment>